<reference evidence="4 5" key="1">
    <citation type="submission" date="2020-07" db="EMBL/GenBank/DDBJ databases">
        <title>Fungal Genomes of the International Space Station.</title>
        <authorList>
            <person name="Seuylemezian A."/>
            <person name="Singh N.K."/>
            <person name="Wood J."/>
            <person name="Venkateswaran K."/>
        </authorList>
    </citation>
    <scope>NUCLEOTIDE SEQUENCE [LARGE SCALE GENOMIC DNA]</scope>
    <source>
        <strain evidence="4 5">PL-B2</strain>
    </source>
</reference>
<dbReference type="PROSITE" id="PS50935">
    <property type="entry name" value="SSB"/>
    <property type="match status" value="1"/>
</dbReference>
<dbReference type="PANTHER" id="PTHR10302">
    <property type="entry name" value="SINGLE-STRANDED DNA-BINDING PROTEIN"/>
    <property type="match status" value="1"/>
</dbReference>
<dbReference type="CDD" id="cd04496">
    <property type="entry name" value="SSB_OBF"/>
    <property type="match status" value="1"/>
</dbReference>
<dbReference type="InterPro" id="IPR011344">
    <property type="entry name" value="ssDNA-bd"/>
</dbReference>
<evidence type="ECO:0000313" key="5">
    <source>
        <dbReference type="Proteomes" id="UP000769780"/>
    </source>
</evidence>
<dbReference type="GO" id="GO:0003677">
    <property type="term" value="F:DNA binding"/>
    <property type="evidence" value="ECO:0007669"/>
    <property type="project" value="UniProtKB-KW"/>
</dbReference>
<evidence type="ECO:0000256" key="2">
    <source>
        <dbReference type="HAMAP-Rule" id="MF_00984"/>
    </source>
</evidence>
<accession>A0ABS7K523</accession>
<evidence type="ECO:0000256" key="3">
    <source>
        <dbReference type="PIRNR" id="PIRNR002070"/>
    </source>
</evidence>
<organism evidence="4 5">
    <name type="scientific">Mesobacillus maritimus</name>
    <dbReference type="NCBI Taxonomy" id="1643336"/>
    <lineage>
        <taxon>Bacteria</taxon>
        <taxon>Bacillati</taxon>
        <taxon>Bacillota</taxon>
        <taxon>Bacilli</taxon>
        <taxon>Bacillales</taxon>
        <taxon>Bacillaceae</taxon>
        <taxon>Mesobacillus</taxon>
    </lineage>
</organism>
<comment type="subunit">
    <text evidence="2">Homotetramer.</text>
</comment>
<proteinExistence type="inferred from homology"/>
<dbReference type="Proteomes" id="UP000769780">
    <property type="component" value="Unassembled WGS sequence"/>
</dbReference>
<dbReference type="PANTHER" id="PTHR10302:SF27">
    <property type="entry name" value="SINGLE-STRANDED DNA-BINDING PROTEIN"/>
    <property type="match status" value="1"/>
</dbReference>
<dbReference type="EMBL" id="JACWFH010000012">
    <property type="protein sequence ID" value="MBY0097372.1"/>
    <property type="molecule type" value="Genomic_DNA"/>
</dbReference>
<dbReference type="PIRSF" id="PIRSF002070">
    <property type="entry name" value="SSB"/>
    <property type="match status" value="1"/>
</dbReference>
<name>A0ABS7K523_9BACI</name>
<comment type="caution">
    <text evidence="2">Lacks conserved residue(s) required for the propagation of feature annotation.</text>
</comment>
<evidence type="ECO:0000256" key="1">
    <source>
        <dbReference type="ARBA" id="ARBA00023125"/>
    </source>
</evidence>
<dbReference type="SUPFAM" id="SSF50249">
    <property type="entry name" value="Nucleic acid-binding proteins"/>
    <property type="match status" value="1"/>
</dbReference>
<dbReference type="RefSeq" id="WP_221873590.1">
    <property type="nucleotide sequence ID" value="NZ_JACWFH010000012.1"/>
</dbReference>
<dbReference type="InterPro" id="IPR000424">
    <property type="entry name" value="Primosome_PriB/ssb"/>
</dbReference>
<dbReference type="HAMAP" id="MF_00984">
    <property type="entry name" value="SSB"/>
    <property type="match status" value="1"/>
</dbReference>
<comment type="caution">
    <text evidence="4">The sequence shown here is derived from an EMBL/GenBank/DDBJ whole genome shotgun (WGS) entry which is preliminary data.</text>
</comment>
<dbReference type="Pfam" id="PF00436">
    <property type="entry name" value="SSB"/>
    <property type="match status" value="1"/>
</dbReference>
<dbReference type="InterPro" id="IPR012340">
    <property type="entry name" value="NA-bd_OB-fold"/>
</dbReference>
<dbReference type="NCBIfam" id="TIGR00621">
    <property type="entry name" value="ssb"/>
    <property type="match status" value="1"/>
</dbReference>
<sequence>MINQVILVGRLTRDPELKHTSDGRAYTNVTIAVTRQFRNVDGEHDTDFVQCILWRKTAENTALYCRKGSVVGVTGRIQTRFYENQERKRVYVTEVMAEHVQFLSKKTTETRVVQPVAEAEVMPIEPLPF</sequence>
<keyword evidence="5" id="KW-1185">Reference proteome</keyword>
<dbReference type="Gene3D" id="2.40.50.140">
    <property type="entry name" value="Nucleic acid-binding proteins"/>
    <property type="match status" value="1"/>
</dbReference>
<protein>
    <recommendedName>
        <fullName evidence="2 3">Single-stranded DNA-binding protein</fullName>
        <shortName evidence="2">SSB</shortName>
    </recommendedName>
</protein>
<gene>
    <name evidence="4" type="primary">ssb</name>
    <name evidence="4" type="ORF">H0185_11260</name>
</gene>
<keyword evidence="1 2" id="KW-0238">DNA-binding</keyword>
<evidence type="ECO:0000313" key="4">
    <source>
        <dbReference type="EMBL" id="MBY0097372.1"/>
    </source>
</evidence>